<feature type="region of interest" description="Disordered" evidence="3">
    <location>
        <begin position="68"/>
        <end position="90"/>
    </location>
</feature>
<dbReference type="WBParaSite" id="GPUH_0001428701-mRNA-1">
    <property type="protein sequence ID" value="GPUH_0001428701-mRNA-1"/>
    <property type="gene ID" value="GPUH_0001428701"/>
</dbReference>
<accession>A0A183DZX8</accession>
<dbReference type="Gene3D" id="1.20.1270.10">
    <property type="match status" value="1"/>
</dbReference>
<organism evidence="4">
    <name type="scientific">Gongylonema pulchrum</name>
    <dbReference type="NCBI Taxonomy" id="637853"/>
    <lineage>
        <taxon>Eukaryota</taxon>
        <taxon>Metazoa</taxon>
        <taxon>Ecdysozoa</taxon>
        <taxon>Nematoda</taxon>
        <taxon>Chromadorea</taxon>
        <taxon>Rhabditida</taxon>
        <taxon>Spirurina</taxon>
        <taxon>Spiruromorpha</taxon>
        <taxon>Spiruroidea</taxon>
        <taxon>Gongylonematidae</taxon>
        <taxon>Gongylonema</taxon>
    </lineage>
</organism>
<protein>
    <submittedName>
        <fullName evidence="4">Heat shock protein 70</fullName>
    </submittedName>
</protein>
<sequence>LEGYAYSLKNQIGDKEKLGGKLDESDKKEIESAIDEAISWLDSNKGASVEELQERKKNLESKIQPIISKLYKDQGPPPPGAAPTEEKDEL</sequence>
<comment type="similarity">
    <text evidence="1">Belongs to the heat shock protein 70 family.</text>
</comment>
<evidence type="ECO:0000256" key="2">
    <source>
        <dbReference type="ARBA" id="ARBA00048056"/>
    </source>
</evidence>
<proteinExistence type="inferred from homology"/>
<dbReference type="AlphaFoldDB" id="A0A183DZX8"/>
<comment type="catalytic activity">
    <reaction evidence="2">
        <text>ATP + H2O = ADP + phosphate + H(+)</text>
        <dbReference type="Rhea" id="RHEA:13065"/>
        <dbReference type="ChEBI" id="CHEBI:15377"/>
        <dbReference type="ChEBI" id="CHEBI:15378"/>
        <dbReference type="ChEBI" id="CHEBI:30616"/>
        <dbReference type="ChEBI" id="CHEBI:43474"/>
        <dbReference type="ChEBI" id="CHEBI:456216"/>
        <dbReference type="EC" id="3.6.4.10"/>
    </reaction>
</comment>
<dbReference type="FunFam" id="1.20.1270.10:FF:000016">
    <property type="entry name" value="Heat shock protein 70"/>
    <property type="match status" value="1"/>
</dbReference>
<evidence type="ECO:0000256" key="3">
    <source>
        <dbReference type="SAM" id="MobiDB-lite"/>
    </source>
</evidence>
<evidence type="ECO:0000313" key="4">
    <source>
        <dbReference type="WBParaSite" id="GPUH_0001428701-mRNA-1"/>
    </source>
</evidence>
<dbReference type="SUPFAM" id="SSF100934">
    <property type="entry name" value="Heat shock protein 70kD (HSP70), C-terminal subdomain"/>
    <property type="match status" value="1"/>
</dbReference>
<dbReference type="InterPro" id="IPR029048">
    <property type="entry name" value="HSP70_C_sf"/>
</dbReference>
<reference evidence="4" key="1">
    <citation type="submission" date="2016-06" db="UniProtKB">
        <authorList>
            <consortium name="WormBaseParasite"/>
        </authorList>
    </citation>
    <scope>IDENTIFICATION</scope>
</reference>
<evidence type="ECO:0000256" key="1">
    <source>
        <dbReference type="ARBA" id="ARBA00007381"/>
    </source>
</evidence>
<name>A0A183DZX8_9BILA</name>